<dbReference type="Proteomes" id="UP001238467">
    <property type="component" value="Unassembled WGS sequence"/>
</dbReference>
<evidence type="ECO:0000313" key="3">
    <source>
        <dbReference type="Proteomes" id="UP001238467"/>
    </source>
</evidence>
<keyword evidence="3" id="KW-1185">Reference proteome</keyword>
<proteinExistence type="predicted"/>
<organism evidence="2 3">
    <name type="scientific">Ancylobacter vacuolatus</name>
    <dbReference type="NCBI Taxonomy" id="223389"/>
    <lineage>
        <taxon>Bacteria</taxon>
        <taxon>Pseudomonadati</taxon>
        <taxon>Pseudomonadota</taxon>
        <taxon>Alphaproteobacteria</taxon>
        <taxon>Hyphomicrobiales</taxon>
        <taxon>Xanthobacteraceae</taxon>
        <taxon>Ancylobacter</taxon>
    </lineage>
</organism>
<reference evidence="2 3" key="1">
    <citation type="submission" date="2023-07" db="EMBL/GenBank/DDBJ databases">
        <title>Genomic Encyclopedia of Type Strains, Phase IV (KMG-IV): sequencing the most valuable type-strain genomes for metagenomic binning, comparative biology and taxonomic classification.</title>
        <authorList>
            <person name="Goeker M."/>
        </authorList>
    </citation>
    <scope>NUCLEOTIDE SEQUENCE [LARGE SCALE GENOMIC DNA]</scope>
    <source>
        <strain evidence="2 3">DSM 1277</strain>
    </source>
</reference>
<comment type="caution">
    <text evidence="2">The sequence shown here is derived from an EMBL/GenBank/DDBJ whole genome shotgun (WGS) entry which is preliminary data.</text>
</comment>
<feature type="domain" description="DUF6916" evidence="1">
    <location>
        <begin position="7"/>
        <end position="103"/>
    </location>
</feature>
<protein>
    <recommendedName>
        <fullName evidence="1">DUF6916 domain-containing protein</fullName>
    </recommendedName>
</protein>
<accession>A0ABU0DCJ8</accession>
<name>A0ABU0DCJ8_9HYPH</name>
<gene>
    <name evidence="2" type="ORF">J2S76_000549</name>
</gene>
<dbReference type="InterPro" id="IPR054209">
    <property type="entry name" value="DUF6916"/>
</dbReference>
<dbReference type="RefSeq" id="WP_307057299.1">
    <property type="nucleotide sequence ID" value="NZ_JAUSUH010000001.1"/>
</dbReference>
<dbReference type="EMBL" id="JAUSUH010000001">
    <property type="protein sequence ID" value="MDQ0346148.1"/>
    <property type="molecule type" value="Genomic_DNA"/>
</dbReference>
<evidence type="ECO:0000259" key="1">
    <source>
        <dbReference type="Pfam" id="PF21880"/>
    </source>
</evidence>
<sequence>MDRPAWSLEQFEPRVGESFAVEVGLPEPLRIVLREAARLPVRRPPAGDLPGGRDGFQLLFEGEGPYRLVQLTHRLHHEALGELDIFLVPIAGDGNRFAYQAIFS</sequence>
<evidence type="ECO:0000313" key="2">
    <source>
        <dbReference type="EMBL" id="MDQ0346148.1"/>
    </source>
</evidence>
<dbReference type="Pfam" id="PF21880">
    <property type="entry name" value="DUF6916"/>
    <property type="match status" value="1"/>
</dbReference>